<dbReference type="EnsemblPlants" id="Kaladp0062s0002.1.v1.1">
    <property type="protein sequence ID" value="Kaladp0062s0002.1.v1.1"/>
    <property type="gene ID" value="Kaladp0062s0002.v1.1"/>
</dbReference>
<organism evidence="3 4">
    <name type="scientific">Kalanchoe fedtschenkoi</name>
    <name type="common">Lavender scallops</name>
    <name type="synonym">South American air plant</name>
    <dbReference type="NCBI Taxonomy" id="63787"/>
    <lineage>
        <taxon>Eukaryota</taxon>
        <taxon>Viridiplantae</taxon>
        <taxon>Streptophyta</taxon>
        <taxon>Embryophyta</taxon>
        <taxon>Tracheophyta</taxon>
        <taxon>Spermatophyta</taxon>
        <taxon>Magnoliopsida</taxon>
        <taxon>eudicotyledons</taxon>
        <taxon>Gunneridae</taxon>
        <taxon>Pentapetalae</taxon>
        <taxon>Saxifragales</taxon>
        <taxon>Crassulaceae</taxon>
        <taxon>Kalanchoe</taxon>
    </lineage>
</organism>
<proteinExistence type="predicted"/>
<accession>A0A7N0UDV0</accession>
<name>A0A7N0UDV0_KALFE</name>
<dbReference type="InterPro" id="IPR040358">
    <property type="entry name" value="At4g22758-like"/>
</dbReference>
<reference evidence="3" key="1">
    <citation type="submission" date="2021-01" db="UniProtKB">
        <authorList>
            <consortium name="EnsemblPlants"/>
        </authorList>
    </citation>
    <scope>IDENTIFICATION</scope>
</reference>
<dbReference type="InterPro" id="IPR055482">
    <property type="entry name" value="DUF7054"/>
</dbReference>
<protein>
    <recommendedName>
        <fullName evidence="2">DUF7054 domain-containing protein</fullName>
    </recommendedName>
</protein>
<dbReference type="Pfam" id="PF23156">
    <property type="entry name" value="DUF7054"/>
    <property type="match status" value="1"/>
</dbReference>
<feature type="domain" description="DUF7054" evidence="2">
    <location>
        <begin position="53"/>
        <end position="138"/>
    </location>
</feature>
<feature type="compositionally biased region" description="Polar residues" evidence="1">
    <location>
        <begin position="14"/>
        <end position="33"/>
    </location>
</feature>
<feature type="region of interest" description="Disordered" evidence="1">
    <location>
        <begin position="1"/>
        <end position="33"/>
    </location>
</feature>
<evidence type="ECO:0000259" key="2">
    <source>
        <dbReference type="Pfam" id="PF23156"/>
    </source>
</evidence>
<dbReference type="PANTHER" id="PTHR33270">
    <property type="entry name" value="BNAC05G50380D PROTEIN"/>
    <property type="match status" value="1"/>
</dbReference>
<dbReference type="AlphaFoldDB" id="A0A7N0UDV0"/>
<evidence type="ECO:0000313" key="4">
    <source>
        <dbReference type="Proteomes" id="UP000594263"/>
    </source>
</evidence>
<dbReference type="PANTHER" id="PTHR33270:SF7">
    <property type="entry name" value="SNRNP25 UBIQUITIN-LIKE DOMAIN-CONTAINING PROTEIN"/>
    <property type="match status" value="1"/>
</dbReference>
<evidence type="ECO:0000313" key="3">
    <source>
        <dbReference type="EnsemblPlants" id="Kaladp0062s0002.1.v1.1"/>
    </source>
</evidence>
<dbReference type="Proteomes" id="UP000594263">
    <property type="component" value="Unplaced"/>
</dbReference>
<sequence length="160" mass="18109">MASLSLINIPGRETPSNEQPSTTINNNGSHAKQPQLISVPRRMRLLEGCDQIKMNKLLLNVTFPRSLGVVKLVMSPDATVADLIRTAVGIYVREKRRPLLIEPVDTLRFQLHYSPFTFECLDPDQKLMVMQSRSCFLCTKPPPWLSSAPLVGYIELDRIY</sequence>
<dbReference type="Gramene" id="Kaladp0062s0002.1.v1.1">
    <property type="protein sequence ID" value="Kaladp0062s0002.1.v1.1"/>
    <property type="gene ID" value="Kaladp0062s0002.v1.1"/>
</dbReference>
<evidence type="ECO:0000256" key="1">
    <source>
        <dbReference type="SAM" id="MobiDB-lite"/>
    </source>
</evidence>
<keyword evidence="4" id="KW-1185">Reference proteome</keyword>